<evidence type="ECO:0008006" key="3">
    <source>
        <dbReference type="Google" id="ProtNLM"/>
    </source>
</evidence>
<accession>A0ABT6JN73</accession>
<protein>
    <recommendedName>
        <fullName evidence="3">DUF4224 domain-containing protein</fullName>
    </recommendedName>
</protein>
<keyword evidence="2" id="KW-1185">Reference proteome</keyword>
<sequence length="73" mass="7956">MHPAIVPFEDLQQLCKPGEKPRLATVEAWAKREGIRYRYDGKGGIFTTIDAVNVALGLRAANDDGAAYAPDII</sequence>
<dbReference type="RefSeq" id="WP_280603145.1">
    <property type="nucleotide sequence ID" value="NZ_JARXRN010000029.1"/>
</dbReference>
<comment type="caution">
    <text evidence="1">The sequence shown here is derived from an EMBL/GenBank/DDBJ whole genome shotgun (WGS) entry which is preliminary data.</text>
</comment>
<evidence type="ECO:0000313" key="2">
    <source>
        <dbReference type="Proteomes" id="UP001156831"/>
    </source>
</evidence>
<evidence type="ECO:0000313" key="1">
    <source>
        <dbReference type="EMBL" id="MDH5832133.1"/>
    </source>
</evidence>
<dbReference type="Proteomes" id="UP001156831">
    <property type="component" value="Unassembled WGS sequence"/>
</dbReference>
<proteinExistence type="predicted"/>
<organism evidence="1 2">
    <name type="scientific">Luteimonas rhizosphaericola</name>
    <dbReference type="NCBI Taxonomy" id="3042024"/>
    <lineage>
        <taxon>Bacteria</taxon>
        <taxon>Pseudomonadati</taxon>
        <taxon>Pseudomonadota</taxon>
        <taxon>Gammaproteobacteria</taxon>
        <taxon>Lysobacterales</taxon>
        <taxon>Lysobacteraceae</taxon>
        <taxon>Luteimonas</taxon>
    </lineage>
</organism>
<dbReference type="EMBL" id="JARXRN010000029">
    <property type="protein sequence ID" value="MDH5832133.1"/>
    <property type="molecule type" value="Genomic_DNA"/>
</dbReference>
<gene>
    <name evidence="1" type="ORF">QFW80_16570</name>
</gene>
<name>A0ABT6JN73_9GAMM</name>
<reference evidence="1 2" key="1">
    <citation type="submission" date="2023-04" db="EMBL/GenBank/DDBJ databases">
        <title>Luteimonas sp. M1R5S18.</title>
        <authorList>
            <person name="Sun J.-Q."/>
        </authorList>
    </citation>
    <scope>NUCLEOTIDE SEQUENCE [LARGE SCALE GENOMIC DNA]</scope>
    <source>
        <strain evidence="1 2">M1R5S18</strain>
    </source>
</reference>